<keyword evidence="4" id="KW-1185">Reference proteome</keyword>
<name>A0A4Q2U634_9HYPH</name>
<dbReference type="GO" id="GO:0016747">
    <property type="term" value="F:acyltransferase activity, transferring groups other than amino-acyl groups"/>
    <property type="evidence" value="ECO:0007669"/>
    <property type="project" value="InterPro"/>
</dbReference>
<dbReference type="InterPro" id="IPR002656">
    <property type="entry name" value="Acyl_transf_3_dom"/>
</dbReference>
<dbReference type="GO" id="GO:0000271">
    <property type="term" value="P:polysaccharide biosynthetic process"/>
    <property type="evidence" value="ECO:0007669"/>
    <property type="project" value="TreeGrafter"/>
</dbReference>
<evidence type="ECO:0000313" key="3">
    <source>
        <dbReference type="EMBL" id="RYC31790.1"/>
    </source>
</evidence>
<keyword evidence="3" id="KW-0012">Acyltransferase</keyword>
<feature type="transmembrane region" description="Helical" evidence="1">
    <location>
        <begin position="324"/>
        <end position="345"/>
    </location>
</feature>
<organism evidence="3 4">
    <name type="scientific">Lichenibacterium minor</name>
    <dbReference type="NCBI Taxonomy" id="2316528"/>
    <lineage>
        <taxon>Bacteria</taxon>
        <taxon>Pseudomonadati</taxon>
        <taxon>Pseudomonadota</taxon>
        <taxon>Alphaproteobacteria</taxon>
        <taxon>Hyphomicrobiales</taxon>
        <taxon>Lichenihabitantaceae</taxon>
        <taxon>Lichenibacterium</taxon>
    </lineage>
</organism>
<keyword evidence="1" id="KW-1133">Transmembrane helix</keyword>
<dbReference type="InterPro" id="IPR050879">
    <property type="entry name" value="Acyltransferase_3"/>
</dbReference>
<feature type="transmembrane region" description="Helical" evidence="1">
    <location>
        <begin position="174"/>
        <end position="194"/>
    </location>
</feature>
<dbReference type="EMBL" id="QYBB01000011">
    <property type="protein sequence ID" value="RYC31790.1"/>
    <property type="molecule type" value="Genomic_DNA"/>
</dbReference>
<comment type="caution">
    <text evidence="3">The sequence shown here is derived from an EMBL/GenBank/DDBJ whole genome shotgun (WGS) entry which is preliminary data.</text>
</comment>
<dbReference type="PANTHER" id="PTHR23028">
    <property type="entry name" value="ACETYLTRANSFERASE"/>
    <property type="match status" value="1"/>
</dbReference>
<feature type="transmembrane region" description="Helical" evidence="1">
    <location>
        <begin position="200"/>
        <end position="220"/>
    </location>
</feature>
<gene>
    <name evidence="3" type="ORF">D3273_11700</name>
</gene>
<dbReference type="AlphaFoldDB" id="A0A4Q2U634"/>
<feature type="domain" description="Acyltransferase 3" evidence="2">
    <location>
        <begin position="16"/>
        <end position="342"/>
    </location>
</feature>
<proteinExistence type="predicted"/>
<dbReference type="OrthoDB" id="9767863at2"/>
<evidence type="ECO:0000256" key="1">
    <source>
        <dbReference type="SAM" id="Phobius"/>
    </source>
</evidence>
<sequence length="380" mass="38970">MTVASPPVRPSPPLLSLQVLRAVAALLVLLHHAGYDADAIAARTGATPFGLDRFVDLGFGVHLFFVISGFIMLRTARGHGSARGALVFMGRRILRVVPLYWLLTALTLLGAAVAPGLLNGAPGGVAWVAGSFLFVPVARGNGAVNPVLGQGWTLDYEMFFYALFALSMPLPRRAALAALAAALVGLVALGRTIVPPFAAAAVWTDGLLLEFLFGLGLGVAAERGWRLGPAAATLAVSAGALGAVALGPLSGRFDGLAPWLREGVPAALAVGGCVLGPRWGASRAVLALALLGDASYSLYLSHPFAVRLLGAAWKGTMPAAAPPWVYLLSACAAAVGGALLLHRFVERPMTEALQRRTPAVAAAGPVLPEAAAAAELARPG</sequence>
<reference evidence="3 4" key="1">
    <citation type="submission" date="2018-12" db="EMBL/GenBank/DDBJ databases">
        <authorList>
            <person name="Grouzdev D.S."/>
            <person name="Krutkina M.S."/>
        </authorList>
    </citation>
    <scope>NUCLEOTIDE SEQUENCE [LARGE SCALE GENOMIC DNA]</scope>
    <source>
        <strain evidence="3 4">RmlP026</strain>
    </source>
</reference>
<keyword evidence="3" id="KW-0808">Transferase</keyword>
<protein>
    <submittedName>
        <fullName evidence="3">Acyltransferase</fullName>
    </submittedName>
</protein>
<evidence type="ECO:0000259" key="2">
    <source>
        <dbReference type="Pfam" id="PF01757"/>
    </source>
</evidence>
<accession>A0A4Q2U634</accession>
<dbReference type="Pfam" id="PF01757">
    <property type="entry name" value="Acyl_transf_3"/>
    <property type="match status" value="1"/>
</dbReference>
<feature type="transmembrane region" description="Helical" evidence="1">
    <location>
        <begin position="227"/>
        <end position="247"/>
    </location>
</feature>
<keyword evidence="1" id="KW-0812">Transmembrane</keyword>
<dbReference type="PANTHER" id="PTHR23028:SF53">
    <property type="entry name" value="ACYL_TRANSF_3 DOMAIN-CONTAINING PROTEIN"/>
    <property type="match status" value="1"/>
</dbReference>
<feature type="transmembrane region" description="Helical" evidence="1">
    <location>
        <begin position="57"/>
        <end position="76"/>
    </location>
</feature>
<evidence type="ECO:0000313" key="4">
    <source>
        <dbReference type="Proteomes" id="UP000290759"/>
    </source>
</evidence>
<feature type="transmembrane region" description="Helical" evidence="1">
    <location>
        <begin position="97"/>
        <end position="118"/>
    </location>
</feature>
<reference evidence="3 4" key="2">
    <citation type="submission" date="2019-02" db="EMBL/GenBank/DDBJ databases">
        <title>'Lichenibacterium ramalinii' gen. nov. sp. nov., 'Lichenibacterium minor' gen. nov. sp. nov.</title>
        <authorList>
            <person name="Pankratov T."/>
        </authorList>
    </citation>
    <scope>NUCLEOTIDE SEQUENCE [LARGE SCALE GENOMIC DNA]</scope>
    <source>
        <strain evidence="3 4">RmlP026</strain>
    </source>
</reference>
<dbReference type="GO" id="GO:0016020">
    <property type="term" value="C:membrane"/>
    <property type="evidence" value="ECO:0007669"/>
    <property type="project" value="TreeGrafter"/>
</dbReference>
<dbReference type="RefSeq" id="WP_129226699.1">
    <property type="nucleotide sequence ID" value="NZ_QYBB01000011.1"/>
</dbReference>
<dbReference type="Proteomes" id="UP000290759">
    <property type="component" value="Unassembled WGS sequence"/>
</dbReference>
<keyword evidence="1" id="KW-0472">Membrane</keyword>